<feature type="non-terminal residue" evidence="1">
    <location>
        <position position="85"/>
    </location>
</feature>
<dbReference type="EMBL" id="JACEIK010001486">
    <property type="protein sequence ID" value="MCD7469807.1"/>
    <property type="molecule type" value="Genomic_DNA"/>
</dbReference>
<keyword evidence="2" id="KW-1185">Reference proteome</keyword>
<organism evidence="1 2">
    <name type="scientific">Datura stramonium</name>
    <name type="common">Jimsonweed</name>
    <name type="synonym">Common thornapple</name>
    <dbReference type="NCBI Taxonomy" id="4076"/>
    <lineage>
        <taxon>Eukaryota</taxon>
        <taxon>Viridiplantae</taxon>
        <taxon>Streptophyta</taxon>
        <taxon>Embryophyta</taxon>
        <taxon>Tracheophyta</taxon>
        <taxon>Spermatophyta</taxon>
        <taxon>Magnoliopsida</taxon>
        <taxon>eudicotyledons</taxon>
        <taxon>Gunneridae</taxon>
        <taxon>Pentapetalae</taxon>
        <taxon>asterids</taxon>
        <taxon>lamiids</taxon>
        <taxon>Solanales</taxon>
        <taxon>Solanaceae</taxon>
        <taxon>Solanoideae</taxon>
        <taxon>Datureae</taxon>
        <taxon>Datura</taxon>
    </lineage>
</organism>
<sequence>MARNVLNVSISTVASESTFSKQVTTHDDDDPLEEAQIRCKDRWTTSHRTILADNSSFSSLKDQEHLEFQSKSFKIQVLVETPSSQ</sequence>
<reference evidence="1 2" key="1">
    <citation type="journal article" date="2021" name="BMC Genomics">
        <title>Datura genome reveals duplications of psychoactive alkaloid biosynthetic genes and high mutation rate following tissue culture.</title>
        <authorList>
            <person name="Rajewski A."/>
            <person name="Carter-House D."/>
            <person name="Stajich J."/>
            <person name="Litt A."/>
        </authorList>
    </citation>
    <scope>NUCLEOTIDE SEQUENCE [LARGE SCALE GENOMIC DNA]</scope>
    <source>
        <strain evidence="1">AR-01</strain>
    </source>
</reference>
<name>A0ABS8TEC3_DATST</name>
<accession>A0ABS8TEC3</accession>
<dbReference type="Proteomes" id="UP000823775">
    <property type="component" value="Unassembled WGS sequence"/>
</dbReference>
<evidence type="ECO:0000313" key="2">
    <source>
        <dbReference type="Proteomes" id="UP000823775"/>
    </source>
</evidence>
<gene>
    <name evidence="1" type="ORF">HAX54_009056</name>
</gene>
<protein>
    <recommendedName>
        <fullName evidence="3">HAT C-terminal dimerisation domain-containing protein</fullName>
    </recommendedName>
</protein>
<evidence type="ECO:0000313" key="1">
    <source>
        <dbReference type="EMBL" id="MCD7469807.1"/>
    </source>
</evidence>
<proteinExistence type="predicted"/>
<evidence type="ECO:0008006" key="3">
    <source>
        <dbReference type="Google" id="ProtNLM"/>
    </source>
</evidence>
<comment type="caution">
    <text evidence="1">The sequence shown here is derived from an EMBL/GenBank/DDBJ whole genome shotgun (WGS) entry which is preliminary data.</text>
</comment>